<dbReference type="PROSITE" id="PS50082">
    <property type="entry name" value="WD_REPEATS_2"/>
    <property type="match status" value="6"/>
</dbReference>
<dbReference type="Gene3D" id="2.130.10.10">
    <property type="entry name" value="YVTN repeat-like/Quinoprotein amine dehydrogenase"/>
    <property type="match status" value="1"/>
</dbReference>
<feature type="domain" description="PAC1-like LisH-like dimerisation" evidence="5">
    <location>
        <begin position="7"/>
        <end position="42"/>
    </location>
</feature>
<feature type="repeat" description="WD" evidence="3">
    <location>
        <begin position="108"/>
        <end position="149"/>
    </location>
</feature>
<dbReference type="PANTHER" id="PTHR19848:SF8">
    <property type="entry name" value="F-BOX AND WD REPEAT DOMAIN CONTAINING 7"/>
    <property type="match status" value="1"/>
</dbReference>
<dbReference type="SUPFAM" id="SSF50978">
    <property type="entry name" value="WD40 repeat-like"/>
    <property type="match status" value="1"/>
</dbReference>
<dbReference type="InterPro" id="IPR001680">
    <property type="entry name" value="WD40_rpt"/>
</dbReference>
<dbReference type="InterPro" id="IPR037190">
    <property type="entry name" value="LIS1_N"/>
</dbReference>
<sequence>MSAHLTTRQRNELNAAILDYLSSNSQFSNAYEVFKEEAGLSEAPPATGREQGLLVKKWNSVIRLSKQVSDLKVKMAQMVESDGNPTERGNTGGERRNLPLQKEPVTVMSGHRERVTCVRAHPKFGLVASSSDDSTIKVWDAESGMLEASLKGHSKAVSHIAFNASGDLLASCSSDMTVKLWNMSSTKGRDSLYKCARSMVGHDHTVSTVEFLVAGNRVVSCSRDKTIKIWDISSGYCINTLQGHRDWIRALAVCKHDNLIASGGNDQVLIVWRLSEGTKGTVGSELHRLEHHTHSIQTIAFAGKPLQRVGATNDPSSQENGAAESSKPPSPPEVMLLASAGRDNMICLWNLNSGELAFVLDDHTNWVNDLLFHPTSKYLLSASDDRSVKVFDLESRRCLRTLEDAHGHFVTCLTMAPHLGRLFSGGVDFEVRGWECR</sequence>
<organism evidence="6">
    <name type="scientific">Octactis speculum</name>
    <dbReference type="NCBI Taxonomy" id="3111310"/>
    <lineage>
        <taxon>Eukaryota</taxon>
        <taxon>Sar</taxon>
        <taxon>Stramenopiles</taxon>
        <taxon>Ochrophyta</taxon>
        <taxon>Dictyochophyceae</taxon>
        <taxon>Dictyochales</taxon>
        <taxon>Dictyochaceae</taxon>
        <taxon>Octactis</taxon>
    </lineage>
</organism>
<dbReference type="AlphaFoldDB" id="A0A7S2G0G9"/>
<feature type="repeat" description="WD" evidence="3">
    <location>
        <begin position="241"/>
        <end position="282"/>
    </location>
</feature>
<feature type="region of interest" description="Disordered" evidence="4">
    <location>
        <begin position="310"/>
        <end position="333"/>
    </location>
</feature>
<reference evidence="6" key="1">
    <citation type="submission" date="2021-01" db="EMBL/GenBank/DDBJ databases">
        <authorList>
            <person name="Corre E."/>
            <person name="Pelletier E."/>
            <person name="Niang G."/>
            <person name="Scheremetjew M."/>
            <person name="Finn R."/>
            <person name="Kale V."/>
            <person name="Holt S."/>
            <person name="Cochrane G."/>
            <person name="Meng A."/>
            <person name="Brown T."/>
            <person name="Cohen L."/>
        </authorList>
    </citation>
    <scope>NUCLEOTIDE SEQUENCE</scope>
    <source>
        <strain evidence="6">CCMP1381</strain>
    </source>
</reference>
<feature type="repeat" description="WD" evidence="3">
    <location>
        <begin position="403"/>
        <end position="437"/>
    </location>
</feature>
<dbReference type="Gene3D" id="1.20.960.30">
    <property type="match status" value="1"/>
</dbReference>
<dbReference type="PRINTS" id="PR00320">
    <property type="entry name" value="GPROTEINBRPT"/>
</dbReference>
<dbReference type="PROSITE" id="PS50896">
    <property type="entry name" value="LISH"/>
    <property type="match status" value="1"/>
</dbReference>
<dbReference type="CDD" id="cd00200">
    <property type="entry name" value="WD40"/>
    <property type="match status" value="1"/>
</dbReference>
<keyword evidence="2" id="KW-0677">Repeat</keyword>
<accession>A0A7S2G0G9</accession>
<dbReference type="SUPFAM" id="SSF109925">
    <property type="entry name" value="Lissencephaly-1 protein (Lis-1, PAF-AH alpha) N-terminal domain"/>
    <property type="match status" value="1"/>
</dbReference>
<dbReference type="InterPro" id="IPR056795">
    <property type="entry name" value="PAC1-like_LisH-like_dom"/>
</dbReference>
<dbReference type="PROSITE" id="PS50294">
    <property type="entry name" value="WD_REPEATS_REGION"/>
    <property type="match status" value="6"/>
</dbReference>
<evidence type="ECO:0000256" key="3">
    <source>
        <dbReference type="PROSITE-ProRule" id="PRU00221"/>
    </source>
</evidence>
<dbReference type="PROSITE" id="PS00678">
    <property type="entry name" value="WD_REPEATS_1"/>
    <property type="match status" value="4"/>
</dbReference>
<dbReference type="EMBL" id="HBGS01028974">
    <property type="protein sequence ID" value="CAD9425772.1"/>
    <property type="molecule type" value="Transcribed_RNA"/>
</dbReference>
<gene>
    <name evidence="6" type="ORF">DSPE1174_LOCUS14745</name>
</gene>
<dbReference type="InterPro" id="IPR020472">
    <property type="entry name" value="WD40_PAC1"/>
</dbReference>
<dbReference type="PANTHER" id="PTHR19848">
    <property type="entry name" value="WD40 REPEAT PROTEIN"/>
    <property type="match status" value="1"/>
</dbReference>
<proteinExistence type="predicted"/>
<evidence type="ECO:0000256" key="4">
    <source>
        <dbReference type="SAM" id="MobiDB-lite"/>
    </source>
</evidence>
<feature type="repeat" description="WD" evidence="3">
    <location>
        <begin position="199"/>
        <end position="240"/>
    </location>
</feature>
<dbReference type="Pfam" id="PF24951">
    <property type="entry name" value="LisH_PAC1"/>
    <property type="match status" value="1"/>
</dbReference>
<keyword evidence="1 3" id="KW-0853">WD repeat</keyword>
<evidence type="ECO:0000313" key="6">
    <source>
        <dbReference type="EMBL" id="CAD9425772.1"/>
    </source>
</evidence>
<protein>
    <recommendedName>
        <fullName evidence="5">PAC1-like LisH-like dimerisation domain-containing protein</fullName>
    </recommendedName>
</protein>
<dbReference type="SMART" id="SM00320">
    <property type="entry name" value="WD40"/>
    <property type="match status" value="7"/>
</dbReference>
<dbReference type="InterPro" id="IPR036322">
    <property type="entry name" value="WD40_repeat_dom_sf"/>
</dbReference>
<feature type="repeat" description="WD" evidence="3">
    <location>
        <begin position="150"/>
        <end position="191"/>
    </location>
</feature>
<evidence type="ECO:0000256" key="1">
    <source>
        <dbReference type="ARBA" id="ARBA00022574"/>
    </source>
</evidence>
<feature type="repeat" description="WD" evidence="3">
    <location>
        <begin position="360"/>
        <end position="401"/>
    </location>
</feature>
<dbReference type="InterPro" id="IPR006594">
    <property type="entry name" value="LisH"/>
</dbReference>
<evidence type="ECO:0000256" key="2">
    <source>
        <dbReference type="ARBA" id="ARBA00022737"/>
    </source>
</evidence>
<dbReference type="InterPro" id="IPR015943">
    <property type="entry name" value="WD40/YVTN_repeat-like_dom_sf"/>
</dbReference>
<dbReference type="InterPro" id="IPR019775">
    <property type="entry name" value="WD40_repeat_CS"/>
</dbReference>
<evidence type="ECO:0000259" key="5">
    <source>
        <dbReference type="Pfam" id="PF24951"/>
    </source>
</evidence>
<name>A0A7S2G0G9_9STRA</name>
<dbReference type="Pfam" id="PF00400">
    <property type="entry name" value="WD40"/>
    <property type="match status" value="6"/>
</dbReference>